<dbReference type="STRING" id="1801992.A2Y98_01825"/>
<evidence type="ECO:0000313" key="2">
    <source>
        <dbReference type="EMBL" id="OGZ33651.1"/>
    </source>
</evidence>
<evidence type="ECO:0000313" key="3">
    <source>
        <dbReference type="Proteomes" id="UP000179099"/>
    </source>
</evidence>
<evidence type="ECO:0008006" key="4">
    <source>
        <dbReference type="Google" id="ProtNLM"/>
    </source>
</evidence>
<dbReference type="AlphaFoldDB" id="A0A1G2F7W2"/>
<evidence type="ECO:0000256" key="1">
    <source>
        <dbReference type="SAM" id="Phobius"/>
    </source>
</evidence>
<accession>A0A1G2F7W2</accession>
<keyword evidence="1" id="KW-0472">Membrane</keyword>
<protein>
    <recommendedName>
        <fullName evidence="4">GAF domain-containing protein</fullName>
    </recommendedName>
</protein>
<keyword evidence="1" id="KW-1133">Transmembrane helix</keyword>
<gene>
    <name evidence="2" type="ORF">A2Y98_01825</name>
</gene>
<dbReference type="EMBL" id="MHMW01000028">
    <property type="protein sequence ID" value="OGZ33651.1"/>
    <property type="molecule type" value="Genomic_DNA"/>
</dbReference>
<feature type="transmembrane region" description="Helical" evidence="1">
    <location>
        <begin position="43"/>
        <end position="63"/>
    </location>
</feature>
<organism evidence="2 3">
    <name type="scientific">Candidatus Portnoybacteria bacterium RBG_19FT_COMBO_36_7</name>
    <dbReference type="NCBI Taxonomy" id="1801992"/>
    <lineage>
        <taxon>Bacteria</taxon>
        <taxon>Candidatus Portnoyibacteriota</taxon>
    </lineage>
</organism>
<dbReference type="Proteomes" id="UP000179099">
    <property type="component" value="Unassembled WGS sequence"/>
</dbReference>
<comment type="caution">
    <text evidence="2">The sequence shown here is derived from an EMBL/GenBank/DDBJ whole genome shotgun (WGS) entry which is preliminary data.</text>
</comment>
<feature type="transmembrane region" description="Helical" evidence="1">
    <location>
        <begin position="12"/>
        <end position="31"/>
    </location>
</feature>
<keyword evidence="1" id="KW-0812">Transmembrane</keyword>
<name>A0A1G2F7W2_9BACT</name>
<reference evidence="2 3" key="1">
    <citation type="journal article" date="2016" name="Nat. Commun.">
        <title>Thousands of microbial genomes shed light on interconnected biogeochemical processes in an aquifer system.</title>
        <authorList>
            <person name="Anantharaman K."/>
            <person name="Brown C.T."/>
            <person name="Hug L.A."/>
            <person name="Sharon I."/>
            <person name="Castelle C.J."/>
            <person name="Probst A.J."/>
            <person name="Thomas B.C."/>
            <person name="Singh A."/>
            <person name="Wilkins M.J."/>
            <person name="Karaoz U."/>
            <person name="Brodie E.L."/>
            <person name="Williams K.H."/>
            <person name="Hubbard S.S."/>
            <person name="Banfield J.F."/>
        </authorList>
    </citation>
    <scope>NUCLEOTIDE SEQUENCE [LARGE SCALE GENOMIC DNA]</scope>
</reference>
<sequence length="226" mass="25953">MKGEKLLRNIFIALMILLFWLIVSTPILINTDIVLLDEPIKEIVEAGMLFVLVSVGAAIYFLYKKRLKRREKELDETHSYIGAVNLQVDQIKSIIEMLSRYPETKKDFKYLFEALAQKALAGVNSEWVLFRIISVKSGKTLTEYNKARGIAVLLKCEISNRDLLDSKYIEGCRIIVSTQENLSIKVFCVMPVKELSDNQEVLLKAIVNNICMLYLIFDTEAVNRRK</sequence>
<proteinExistence type="predicted"/>